<accession>A0A2W0HSY3</accession>
<dbReference type="OrthoDB" id="2837792at2"/>
<dbReference type="RefSeq" id="WP_110520656.1">
    <property type="nucleotide sequence ID" value="NZ_PDOF01000002.1"/>
</dbReference>
<reference evidence="2 3" key="1">
    <citation type="submission" date="2017-10" db="EMBL/GenBank/DDBJ databases">
        <title>Bacillus sp. nov., a halophilic bacterium isolated from a Yangshapao Lake.</title>
        <authorList>
            <person name="Wang H."/>
        </authorList>
    </citation>
    <scope>NUCLEOTIDE SEQUENCE [LARGE SCALE GENOMIC DNA]</scope>
    <source>
        <strain evidence="2 3">YSP-3</strain>
    </source>
</reference>
<dbReference type="InterPro" id="IPR002575">
    <property type="entry name" value="Aminoglycoside_PTrfase"/>
</dbReference>
<keyword evidence="3" id="KW-1185">Reference proteome</keyword>
<sequence length="413" mass="47346">MTSILKKGRTIAGLTFQRLMTNRKAHRSFKHLYASKDYEKAILFGEAILKKSPADYIVRKKLTICFGESGHFERAVETKWGGLSASEQKTVLEALPEIEDTIGRSTGTRSRMIYTTGLEHLCIYEHRSDDGRIYLTKVISAQEKKREMAFYTQVLPSSSALVRHTPEVVSVKKAGGLVLITQEKAAGRLLSSEYQHTDVLQALDVLESITGTDEKKLRRHIPGRTAGERVEQLWLVRVIRNLPLDLFDRADRKKANRYLLKRVNAYLNRRGYSGETKALFKEIEKCVTDQQLHRLFRKEVRFSPVHGDFHGENIFIESDKTFKIIDWASIRIAPKVIDAVKLLGRGGVSFTEVEELYLNNPGRFHLSNGDRLLFLYALAVYWLDLLSKDEFERQRRSNLAPLTAKMKELLSQM</sequence>
<comment type="caution">
    <text evidence="2">The sequence shown here is derived from an EMBL/GenBank/DDBJ whole genome shotgun (WGS) entry which is preliminary data.</text>
</comment>
<evidence type="ECO:0000313" key="2">
    <source>
        <dbReference type="EMBL" id="PYZ96718.1"/>
    </source>
</evidence>
<dbReference type="SUPFAM" id="SSF56112">
    <property type="entry name" value="Protein kinase-like (PK-like)"/>
    <property type="match status" value="1"/>
</dbReference>
<dbReference type="Proteomes" id="UP000248066">
    <property type="component" value="Unassembled WGS sequence"/>
</dbReference>
<name>A0A2W0HSY3_9BACI</name>
<feature type="domain" description="Aminoglycoside phosphotransferase" evidence="1">
    <location>
        <begin position="132"/>
        <end position="343"/>
    </location>
</feature>
<dbReference type="Pfam" id="PF01636">
    <property type="entry name" value="APH"/>
    <property type="match status" value="1"/>
</dbReference>
<dbReference type="AlphaFoldDB" id="A0A2W0HSY3"/>
<proteinExistence type="predicted"/>
<evidence type="ECO:0000313" key="3">
    <source>
        <dbReference type="Proteomes" id="UP000248066"/>
    </source>
</evidence>
<dbReference type="EMBL" id="PDOF01000002">
    <property type="protein sequence ID" value="PYZ96718.1"/>
    <property type="molecule type" value="Genomic_DNA"/>
</dbReference>
<evidence type="ECO:0000259" key="1">
    <source>
        <dbReference type="Pfam" id="PF01636"/>
    </source>
</evidence>
<protein>
    <recommendedName>
        <fullName evidence="1">Aminoglycoside phosphotransferase domain-containing protein</fullName>
    </recommendedName>
</protein>
<organism evidence="2 3">
    <name type="scientific">Alteribacter lacisalsi</name>
    <dbReference type="NCBI Taxonomy" id="2045244"/>
    <lineage>
        <taxon>Bacteria</taxon>
        <taxon>Bacillati</taxon>
        <taxon>Bacillota</taxon>
        <taxon>Bacilli</taxon>
        <taxon>Bacillales</taxon>
        <taxon>Bacillaceae</taxon>
        <taxon>Alteribacter</taxon>
    </lineage>
</organism>
<dbReference type="Gene3D" id="1.10.510.10">
    <property type="entry name" value="Transferase(Phosphotransferase) domain 1"/>
    <property type="match status" value="1"/>
</dbReference>
<dbReference type="InterPro" id="IPR011009">
    <property type="entry name" value="Kinase-like_dom_sf"/>
</dbReference>
<gene>
    <name evidence="2" type="ORF">CR205_13570</name>
</gene>